<dbReference type="EC" id="3.1.-.-" evidence="8"/>
<dbReference type="Gene3D" id="3.40.50.1010">
    <property type="entry name" value="5'-nuclease"/>
    <property type="match status" value="1"/>
</dbReference>
<keyword evidence="4 8" id="KW-0479">Metal-binding</keyword>
<feature type="binding site" evidence="8">
    <location>
        <position position="86"/>
    </location>
    <ligand>
        <name>Mg(2+)</name>
        <dbReference type="ChEBI" id="CHEBI:18420"/>
    </ligand>
</feature>
<evidence type="ECO:0000256" key="8">
    <source>
        <dbReference type="HAMAP-Rule" id="MF_00265"/>
    </source>
</evidence>
<evidence type="ECO:0000256" key="6">
    <source>
        <dbReference type="ARBA" id="ARBA00022842"/>
    </source>
</evidence>
<dbReference type="InterPro" id="IPR022907">
    <property type="entry name" value="VapC_family"/>
</dbReference>
<dbReference type="SUPFAM" id="SSF88723">
    <property type="entry name" value="PIN domain-like"/>
    <property type="match status" value="1"/>
</dbReference>
<dbReference type="PANTHER" id="PTHR33653">
    <property type="entry name" value="RIBONUCLEASE VAPC2"/>
    <property type="match status" value="1"/>
</dbReference>
<gene>
    <name evidence="10" type="primary">vapC_2</name>
    <name evidence="8" type="synonym">vapC</name>
    <name evidence="10" type="ORF">GCM10010862_53940</name>
</gene>
<comment type="cofactor">
    <cofactor evidence="1 8">
        <name>Mg(2+)</name>
        <dbReference type="ChEBI" id="CHEBI:18420"/>
    </cofactor>
</comment>
<sequence>MVRALFDTNILVDFLSAVPQAREELDRYNRKAISIITWMEVLVGARADVEAATHEFLSGFDIVPLDDSVAGRAVELRRDYRLKLPDAVIWASADVHSMLLVTRDSKDFPVDAPGIRVPYFL</sequence>
<dbReference type="InterPro" id="IPR050556">
    <property type="entry name" value="Type_II_TA_system_RNase"/>
</dbReference>
<dbReference type="RefSeq" id="WP_284343531.1">
    <property type="nucleotide sequence ID" value="NZ_BSNS01000034.1"/>
</dbReference>
<evidence type="ECO:0000256" key="2">
    <source>
        <dbReference type="ARBA" id="ARBA00022649"/>
    </source>
</evidence>
<name>A0ABQ5WF52_9HYPH</name>
<evidence type="ECO:0000313" key="10">
    <source>
        <dbReference type="EMBL" id="GLQ58135.1"/>
    </source>
</evidence>
<keyword evidence="3 8" id="KW-0540">Nuclease</keyword>
<keyword evidence="6 8" id="KW-0460">Magnesium</keyword>
<keyword evidence="8" id="KW-0800">Toxin</keyword>
<proteinExistence type="inferred from homology"/>
<evidence type="ECO:0000256" key="5">
    <source>
        <dbReference type="ARBA" id="ARBA00022801"/>
    </source>
</evidence>
<evidence type="ECO:0000256" key="7">
    <source>
        <dbReference type="ARBA" id="ARBA00038093"/>
    </source>
</evidence>
<dbReference type="EMBL" id="BSNS01000034">
    <property type="protein sequence ID" value="GLQ58135.1"/>
    <property type="molecule type" value="Genomic_DNA"/>
</dbReference>
<evidence type="ECO:0000313" key="11">
    <source>
        <dbReference type="Proteomes" id="UP001156691"/>
    </source>
</evidence>
<dbReference type="HAMAP" id="MF_00265">
    <property type="entry name" value="VapC_Nob1"/>
    <property type="match status" value="1"/>
</dbReference>
<comment type="function">
    <text evidence="8">Toxic component of a toxin-antitoxin (TA) system. An RNase.</text>
</comment>
<dbReference type="Proteomes" id="UP001156691">
    <property type="component" value="Unassembled WGS sequence"/>
</dbReference>
<keyword evidence="11" id="KW-1185">Reference proteome</keyword>
<evidence type="ECO:0000256" key="4">
    <source>
        <dbReference type="ARBA" id="ARBA00022723"/>
    </source>
</evidence>
<comment type="caution">
    <text evidence="10">The sequence shown here is derived from an EMBL/GenBank/DDBJ whole genome shotgun (WGS) entry which is preliminary data.</text>
</comment>
<dbReference type="Pfam" id="PF01850">
    <property type="entry name" value="PIN"/>
    <property type="match status" value="1"/>
</dbReference>
<accession>A0ABQ5WF52</accession>
<keyword evidence="2 8" id="KW-1277">Toxin-antitoxin system</keyword>
<evidence type="ECO:0000256" key="3">
    <source>
        <dbReference type="ARBA" id="ARBA00022722"/>
    </source>
</evidence>
<dbReference type="PANTHER" id="PTHR33653:SF1">
    <property type="entry name" value="RIBONUCLEASE VAPC2"/>
    <property type="match status" value="1"/>
</dbReference>
<dbReference type="InterPro" id="IPR029060">
    <property type="entry name" value="PIN-like_dom_sf"/>
</dbReference>
<protein>
    <recommendedName>
        <fullName evidence="8">Ribonuclease VapC</fullName>
        <shortName evidence="8">RNase VapC</shortName>
        <ecNumber evidence="8">3.1.-.-</ecNumber>
    </recommendedName>
    <alternativeName>
        <fullName evidence="8">Toxin VapC</fullName>
    </alternativeName>
</protein>
<reference evidence="11" key="1">
    <citation type="journal article" date="2019" name="Int. J. Syst. Evol. Microbiol.">
        <title>The Global Catalogue of Microorganisms (GCM) 10K type strain sequencing project: providing services to taxonomists for standard genome sequencing and annotation.</title>
        <authorList>
            <consortium name="The Broad Institute Genomics Platform"/>
            <consortium name="The Broad Institute Genome Sequencing Center for Infectious Disease"/>
            <person name="Wu L."/>
            <person name="Ma J."/>
        </authorList>
    </citation>
    <scope>NUCLEOTIDE SEQUENCE [LARGE SCALE GENOMIC DNA]</scope>
    <source>
        <strain evidence="11">NBRC 112416</strain>
    </source>
</reference>
<organism evidence="10 11">
    <name type="scientific">Devosia nitrariae</name>
    <dbReference type="NCBI Taxonomy" id="2071872"/>
    <lineage>
        <taxon>Bacteria</taxon>
        <taxon>Pseudomonadati</taxon>
        <taxon>Pseudomonadota</taxon>
        <taxon>Alphaproteobacteria</taxon>
        <taxon>Hyphomicrobiales</taxon>
        <taxon>Devosiaceae</taxon>
        <taxon>Devosia</taxon>
    </lineage>
</organism>
<dbReference type="InterPro" id="IPR002716">
    <property type="entry name" value="PIN_dom"/>
</dbReference>
<keyword evidence="5 8" id="KW-0378">Hydrolase</keyword>
<dbReference type="CDD" id="cd18737">
    <property type="entry name" value="PIN_VapC4-5_FitB-like"/>
    <property type="match status" value="1"/>
</dbReference>
<evidence type="ECO:0000259" key="9">
    <source>
        <dbReference type="Pfam" id="PF01850"/>
    </source>
</evidence>
<evidence type="ECO:0000256" key="1">
    <source>
        <dbReference type="ARBA" id="ARBA00001946"/>
    </source>
</evidence>
<feature type="binding site" evidence="8">
    <location>
        <position position="7"/>
    </location>
    <ligand>
        <name>Mg(2+)</name>
        <dbReference type="ChEBI" id="CHEBI:18420"/>
    </ligand>
</feature>
<comment type="similarity">
    <text evidence="7 8">Belongs to the PINc/VapC protein family.</text>
</comment>
<feature type="domain" description="PIN" evidence="9">
    <location>
        <begin position="5"/>
        <end position="106"/>
    </location>
</feature>